<evidence type="ECO:0008006" key="3">
    <source>
        <dbReference type="Google" id="ProtNLM"/>
    </source>
</evidence>
<dbReference type="Proteomes" id="UP000237438">
    <property type="component" value="Unassembled WGS sequence"/>
</dbReference>
<protein>
    <recommendedName>
        <fullName evidence="3">RNase H type-1 domain-containing protein</fullName>
    </recommendedName>
</protein>
<name>A0A2S4PNK7_9PEZI</name>
<accession>A0A2S4PNK7</accession>
<comment type="caution">
    <text evidence="1">The sequence shown here is derived from an EMBL/GenBank/DDBJ whole genome shotgun (WGS) entry which is preliminary data.</text>
</comment>
<sequence>MYGAEVWWPEETVVSWNRGEPKELKHRCGQQVLQHSKAILMGIRAILPFYKTTPAVILYWEAGIPPIGNIIAKWIPSHSGIALNEEADRLTNAGAQIVCISQPDENPSYAAVKKIFRTTREQLLDSWWQTHAPQRYKELEIQAGMPENVSKNLQYPERLYTVYSQQGQNMETLKNTMKGSIILLIHHVHMEKIKRQHTSSYAD</sequence>
<keyword evidence="2" id="KW-1185">Reference proteome</keyword>
<dbReference type="GO" id="GO:0003676">
    <property type="term" value="F:nucleic acid binding"/>
    <property type="evidence" value="ECO:0007669"/>
    <property type="project" value="InterPro"/>
</dbReference>
<dbReference type="EMBL" id="PEDP01001455">
    <property type="protein sequence ID" value="POS83629.1"/>
    <property type="molecule type" value="Genomic_DNA"/>
</dbReference>
<evidence type="ECO:0000313" key="2">
    <source>
        <dbReference type="Proteomes" id="UP000237438"/>
    </source>
</evidence>
<gene>
    <name evidence="1" type="ORF">EPUL_003808</name>
</gene>
<dbReference type="OrthoDB" id="3265515at2759"/>
<evidence type="ECO:0000313" key="1">
    <source>
        <dbReference type="EMBL" id="POS83629.1"/>
    </source>
</evidence>
<proteinExistence type="predicted"/>
<dbReference type="Gene3D" id="3.30.420.10">
    <property type="entry name" value="Ribonuclease H-like superfamily/Ribonuclease H"/>
    <property type="match status" value="1"/>
</dbReference>
<reference evidence="1 2" key="1">
    <citation type="submission" date="2017-10" db="EMBL/GenBank/DDBJ databases">
        <title>Development of genomic resources for the powdery mildew, Erysiphe pulchra.</title>
        <authorList>
            <person name="Wadl P.A."/>
            <person name="Mack B.M."/>
            <person name="Moore G."/>
            <person name="Beltz S.B."/>
        </authorList>
    </citation>
    <scope>NUCLEOTIDE SEQUENCE [LARGE SCALE GENOMIC DNA]</scope>
    <source>
        <strain evidence="1">Cflorida</strain>
    </source>
</reference>
<dbReference type="InterPro" id="IPR036397">
    <property type="entry name" value="RNaseH_sf"/>
</dbReference>
<dbReference type="SUPFAM" id="SSF53098">
    <property type="entry name" value="Ribonuclease H-like"/>
    <property type="match status" value="1"/>
</dbReference>
<dbReference type="InterPro" id="IPR012337">
    <property type="entry name" value="RNaseH-like_sf"/>
</dbReference>
<dbReference type="AlphaFoldDB" id="A0A2S4PNK7"/>
<organism evidence="1 2">
    <name type="scientific">Erysiphe pulchra</name>
    <dbReference type="NCBI Taxonomy" id="225359"/>
    <lineage>
        <taxon>Eukaryota</taxon>
        <taxon>Fungi</taxon>
        <taxon>Dikarya</taxon>
        <taxon>Ascomycota</taxon>
        <taxon>Pezizomycotina</taxon>
        <taxon>Leotiomycetes</taxon>
        <taxon>Erysiphales</taxon>
        <taxon>Erysiphaceae</taxon>
        <taxon>Erysiphe</taxon>
    </lineage>
</organism>